<feature type="region of interest" description="Disordered" evidence="7">
    <location>
        <begin position="328"/>
        <end position="370"/>
    </location>
</feature>
<reference evidence="11" key="1">
    <citation type="journal article" date="2020" name="Fungal Divers.">
        <title>Resolving the Mortierellaceae phylogeny through synthesis of multi-gene phylogenetics and phylogenomics.</title>
        <authorList>
            <person name="Vandepol N."/>
            <person name="Liber J."/>
            <person name="Desiro A."/>
            <person name="Na H."/>
            <person name="Kennedy M."/>
            <person name="Barry K."/>
            <person name="Grigoriev I.V."/>
            <person name="Miller A.N."/>
            <person name="O'Donnell K."/>
            <person name="Stajich J.E."/>
            <person name="Bonito G."/>
        </authorList>
    </citation>
    <scope>NUCLEOTIDE SEQUENCE</scope>
    <source>
        <strain evidence="11">NVP60</strain>
    </source>
</reference>
<organism evidence="11 12">
    <name type="scientific">Linnemannia gamsii</name>
    <dbReference type="NCBI Taxonomy" id="64522"/>
    <lineage>
        <taxon>Eukaryota</taxon>
        <taxon>Fungi</taxon>
        <taxon>Fungi incertae sedis</taxon>
        <taxon>Mucoromycota</taxon>
        <taxon>Mortierellomycotina</taxon>
        <taxon>Mortierellomycetes</taxon>
        <taxon>Mortierellales</taxon>
        <taxon>Mortierellaceae</taxon>
        <taxon>Linnemannia</taxon>
    </lineage>
</organism>
<accession>A0A9P6QU14</accession>
<feature type="signal peptide" evidence="9">
    <location>
        <begin position="1"/>
        <end position="31"/>
    </location>
</feature>
<feature type="transmembrane region" description="Helical" evidence="8">
    <location>
        <begin position="55"/>
        <end position="77"/>
    </location>
</feature>
<gene>
    <name evidence="11" type="ORF">BGZ97_002955</name>
</gene>
<comment type="caution">
    <text evidence="11">The sequence shown here is derived from an EMBL/GenBank/DDBJ whole genome shotgun (WGS) entry which is preliminary data.</text>
</comment>
<proteinExistence type="inferred from homology"/>
<protein>
    <recommendedName>
        <fullName evidence="6">Transmembrane protein 198</fullName>
    </recommendedName>
</protein>
<keyword evidence="4 8" id="KW-1133">Transmembrane helix</keyword>
<evidence type="ECO:0000313" key="12">
    <source>
        <dbReference type="Proteomes" id="UP000823405"/>
    </source>
</evidence>
<dbReference type="OrthoDB" id="102260at2759"/>
<comment type="similarity">
    <text evidence="2">Belongs to the TMEM198 family.</text>
</comment>
<evidence type="ECO:0000256" key="3">
    <source>
        <dbReference type="ARBA" id="ARBA00022692"/>
    </source>
</evidence>
<feature type="compositionally biased region" description="Polar residues" evidence="7">
    <location>
        <begin position="361"/>
        <end position="370"/>
    </location>
</feature>
<evidence type="ECO:0000256" key="4">
    <source>
        <dbReference type="ARBA" id="ARBA00022989"/>
    </source>
</evidence>
<feature type="transmembrane region" description="Helical" evidence="8">
    <location>
        <begin position="236"/>
        <end position="260"/>
    </location>
</feature>
<evidence type="ECO:0000256" key="1">
    <source>
        <dbReference type="ARBA" id="ARBA00004141"/>
    </source>
</evidence>
<dbReference type="GO" id="GO:0005886">
    <property type="term" value="C:plasma membrane"/>
    <property type="evidence" value="ECO:0007669"/>
    <property type="project" value="TreeGrafter"/>
</dbReference>
<dbReference type="PANTHER" id="PTHR31247:SF5">
    <property type="entry name" value="DUF4203 DOMAIN-CONTAINING PROTEIN"/>
    <property type="match status" value="1"/>
</dbReference>
<dbReference type="Pfam" id="PF13886">
    <property type="entry name" value="TM7S3_TM198"/>
    <property type="match status" value="1"/>
</dbReference>
<evidence type="ECO:0000256" key="7">
    <source>
        <dbReference type="SAM" id="MobiDB-lite"/>
    </source>
</evidence>
<keyword evidence="9" id="KW-0732">Signal</keyword>
<comment type="subcellular location">
    <subcellularLocation>
        <location evidence="1">Membrane</location>
        <topology evidence="1">Multi-pass membrane protein</topology>
    </subcellularLocation>
</comment>
<feature type="chain" id="PRO_5040261276" description="Transmembrane protein 198" evidence="9">
    <location>
        <begin position="32"/>
        <end position="370"/>
    </location>
</feature>
<feature type="transmembrane region" description="Helical" evidence="8">
    <location>
        <begin position="195"/>
        <end position="216"/>
    </location>
</feature>
<feature type="transmembrane region" description="Helical" evidence="8">
    <location>
        <begin position="139"/>
        <end position="158"/>
    </location>
</feature>
<feature type="transmembrane region" description="Helical" evidence="8">
    <location>
        <begin position="170"/>
        <end position="188"/>
    </location>
</feature>
<sequence>MGTTTNRSIAVRLMGLIQLLLLFTSPFLAFAQNPNNGNGNGGPPESLNDLMSEGRLIRLTWQRMIGGFILLLIGLFLAFRGYRYYRFTMFLAGFITGCVIVYSILINVEPRQGWDYSQIIYVFSCIVGAICFILNRFAVWVLGGLAGLVTALYILAWRSEGLIRSRGGRIGLLVGASVVGIILGLLMGHRILIPATAIIGAYISILGLDLFARTGFTESVKKFFTNSDHVYYYLNTNLYIMLGAVGGLIVLGALFQIFLWRRRQQRLVALGRTLHGHEKVWSLFGARSRTVRPDPTYPSGSYSAPNGYNGYSGYSNETVVPVNEKKSWNPFKKSKTPAVTQNNTTATTTTTDYPNQERRLSYSSNTALNQ</sequence>
<keyword evidence="5 8" id="KW-0472">Membrane</keyword>
<dbReference type="InterPro" id="IPR025256">
    <property type="entry name" value="TM7S3/TM198-like_dom"/>
</dbReference>
<dbReference type="Proteomes" id="UP000823405">
    <property type="component" value="Unassembled WGS sequence"/>
</dbReference>
<evidence type="ECO:0000256" key="8">
    <source>
        <dbReference type="SAM" id="Phobius"/>
    </source>
</evidence>
<feature type="transmembrane region" description="Helical" evidence="8">
    <location>
        <begin position="84"/>
        <end position="104"/>
    </location>
</feature>
<keyword evidence="3 8" id="KW-0812">Transmembrane</keyword>
<evidence type="ECO:0000256" key="6">
    <source>
        <dbReference type="ARBA" id="ARBA00049737"/>
    </source>
</evidence>
<dbReference type="PANTHER" id="PTHR31247">
    <property type="entry name" value="TRANSMEMBRANE PROTEIN 198 FAMILY MEMBER"/>
    <property type="match status" value="1"/>
</dbReference>
<evidence type="ECO:0000313" key="11">
    <source>
        <dbReference type="EMBL" id="KAG0301085.1"/>
    </source>
</evidence>
<dbReference type="AlphaFoldDB" id="A0A9P6QU14"/>
<keyword evidence="12" id="KW-1185">Reference proteome</keyword>
<feature type="domain" description="TM7S3/TM198-like" evidence="10">
    <location>
        <begin position="67"/>
        <end position="257"/>
    </location>
</feature>
<evidence type="ECO:0000259" key="10">
    <source>
        <dbReference type="Pfam" id="PF13886"/>
    </source>
</evidence>
<evidence type="ECO:0000256" key="5">
    <source>
        <dbReference type="ARBA" id="ARBA00023136"/>
    </source>
</evidence>
<dbReference type="InterPro" id="IPR040236">
    <property type="entry name" value="TMEM198"/>
</dbReference>
<evidence type="ECO:0000256" key="2">
    <source>
        <dbReference type="ARBA" id="ARBA00006244"/>
    </source>
</evidence>
<feature type="transmembrane region" description="Helical" evidence="8">
    <location>
        <begin position="116"/>
        <end position="134"/>
    </location>
</feature>
<feature type="compositionally biased region" description="Low complexity" evidence="7">
    <location>
        <begin position="336"/>
        <end position="351"/>
    </location>
</feature>
<name>A0A9P6QU14_9FUNG</name>
<dbReference type="EMBL" id="JAAAIN010001675">
    <property type="protein sequence ID" value="KAG0301085.1"/>
    <property type="molecule type" value="Genomic_DNA"/>
</dbReference>
<evidence type="ECO:0000256" key="9">
    <source>
        <dbReference type="SAM" id="SignalP"/>
    </source>
</evidence>